<dbReference type="EMBL" id="JAKOGI010000929">
    <property type="protein sequence ID" value="KAJ8429155.1"/>
    <property type="molecule type" value="Genomic_DNA"/>
</dbReference>
<reference evidence="2" key="1">
    <citation type="submission" date="2022-04" db="EMBL/GenBank/DDBJ databases">
        <title>Carnegiea gigantea Genome sequencing and assembly v2.</title>
        <authorList>
            <person name="Copetti D."/>
            <person name="Sanderson M.J."/>
            <person name="Burquez A."/>
            <person name="Wojciechowski M.F."/>
        </authorList>
    </citation>
    <scope>NUCLEOTIDE SEQUENCE</scope>
    <source>
        <strain evidence="2">SGP5-SGP5p</strain>
        <tissue evidence="2">Aerial part</tissue>
    </source>
</reference>
<proteinExistence type="predicted"/>
<evidence type="ECO:0000313" key="3">
    <source>
        <dbReference type="Proteomes" id="UP001153076"/>
    </source>
</evidence>
<dbReference type="Proteomes" id="UP001153076">
    <property type="component" value="Unassembled WGS sequence"/>
</dbReference>
<protein>
    <submittedName>
        <fullName evidence="2">Uncharacterized protein</fullName>
    </submittedName>
</protein>
<evidence type="ECO:0000313" key="2">
    <source>
        <dbReference type="EMBL" id="KAJ8429155.1"/>
    </source>
</evidence>
<comment type="caution">
    <text evidence="2">The sequence shown here is derived from an EMBL/GenBank/DDBJ whole genome shotgun (WGS) entry which is preliminary data.</text>
</comment>
<dbReference type="AlphaFoldDB" id="A0A9Q1JQH7"/>
<name>A0A9Q1JQH7_9CARY</name>
<feature type="region of interest" description="Disordered" evidence="1">
    <location>
        <begin position="104"/>
        <end position="139"/>
    </location>
</feature>
<sequence>MDSFESMKVLIVIDILCTSQCDLILNIEDLGYRVLIKDIDSAIQAIQTVQTSPSSPSVEAMDSNEGILGFEDIKDDMWHKVIPEGLTQWLLRLRMTMIKETADVSKEDKQLNGSPGDSLNSTTRIGTTKFSLNDNSTSETLEKNKKEKTTYKRNSVASRRILTRRRKMFQSSINKTLEGTRQLAKDALEIDKILTVAMIDKEDAAIKRITTTFKKQRKARAQVRGKA</sequence>
<keyword evidence="3" id="KW-1185">Reference proteome</keyword>
<organism evidence="2 3">
    <name type="scientific">Carnegiea gigantea</name>
    <dbReference type="NCBI Taxonomy" id="171969"/>
    <lineage>
        <taxon>Eukaryota</taxon>
        <taxon>Viridiplantae</taxon>
        <taxon>Streptophyta</taxon>
        <taxon>Embryophyta</taxon>
        <taxon>Tracheophyta</taxon>
        <taxon>Spermatophyta</taxon>
        <taxon>Magnoliopsida</taxon>
        <taxon>eudicotyledons</taxon>
        <taxon>Gunneridae</taxon>
        <taxon>Pentapetalae</taxon>
        <taxon>Caryophyllales</taxon>
        <taxon>Cactineae</taxon>
        <taxon>Cactaceae</taxon>
        <taxon>Cactoideae</taxon>
        <taxon>Echinocereeae</taxon>
        <taxon>Carnegiea</taxon>
    </lineage>
</organism>
<accession>A0A9Q1JQH7</accession>
<feature type="compositionally biased region" description="Polar residues" evidence="1">
    <location>
        <begin position="111"/>
        <end position="138"/>
    </location>
</feature>
<evidence type="ECO:0000256" key="1">
    <source>
        <dbReference type="SAM" id="MobiDB-lite"/>
    </source>
</evidence>
<gene>
    <name evidence="2" type="ORF">Cgig2_010021</name>
</gene>